<dbReference type="PANTHER" id="PTHR34142:SF1">
    <property type="entry name" value="GLYCOSIDE HYDROLASE FAMILY 5 DOMAIN-CONTAINING PROTEIN"/>
    <property type="match status" value="1"/>
</dbReference>
<organism evidence="6 7">
    <name type="scientific">Pseudomonas lutea</name>
    <dbReference type="NCBI Taxonomy" id="243924"/>
    <lineage>
        <taxon>Bacteria</taxon>
        <taxon>Pseudomonadati</taxon>
        <taxon>Pseudomonadota</taxon>
        <taxon>Gammaproteobacteria</taxon>
        <taxon>Pseudomonadales</taxon>
        <taxon>Pseudomonadaceae</taxon>
        <taxon>Pseudomonas</taxon>
    </lineage>
</organism>
<dbReference type="Proteomes" id="UP000183210">
    <property type="component" value="Unassembled WGS sequence"/>
</dbReference>
<feature type="domain" description="Glycoside hydrolase family 5" evidence="5">
    <location>
        <begin position="62"/>
        <end position="316"/>
    </location>
</feature>
<dbReference type="SUPFAM" id="SSF51445">
    <property type="entry name" value="(Trans)glycosidases"/>
    <property type="match status" value="1"/>
</dbReference>
<gene>
    <name evidence="6" type="ORF">SAMN05216409_10341</name>
</gene>
<feature type="chain" id="PRO_5040889356" evidence="4">
    <location>
        <begin position="36"/>
        <end position="355"/>
    </location>
</feature>
<dbReference type="GO" id="GO:0004553">
    <property type="term" value="F:hydrolase activity, hydrolyzing O-glycosyl compounds"/>
    <property type="evidence" value="ECO:0007669"/>
    <property type="project" value="InterPro"/>
</dbReference>
<name>A0A9X8MA24_9PSED</name>
<keyword evidence="2 3" id="KW-0326">Glycosidase</keyword>
<dbReference type="PROSITE" id="PS00659">
    <property type="entry name" value="GLYCOSYL_HYDROL_F5"/>
    <property type="match status" value="1"/>
</dbReference>
<feature type="signal peptide" evidence="4">
    <location>
        <begin position="1"/>
        <end position="35"/>
    </location>
</feature>
<dbReference type="Gene3D" id="3.20.20.80">
    <property type="entry name" value="Glycosidases"/>
    <property type="match status" value="1"/>
</dbReference>
<dbReference type="AlphaFoldDB" id="A0A9X8MA24"/>
<dbReference type="Pfam" id="PF00150">
    <property type="entry name" value="Cellulase"/>
    <property type="match status" value="1"/>
</dbReference>
<dbReference type="InterPro" id="IPR017853">
    <property type="entry name" value="GH"/>
</dbReference>
<evidence type="ECO:0000256" key="3">
    <source>
        <dbReference type="RuleBase" id="RU361153"/>
    </source>
</evidence>
<accession>A0A9X8MA24</accession>
<reference evidence="6 7" key="1">
    <citation type="submission" date="2016-10" db="EMBL/GenBank/DDBJ databases">
        <authorList>
            <person name="Varghese N."/>
            <person name="Submissions S."/>
        </authorList>
    </citation>
    <scope>NUCLEOTIDE SEQUENCE [LARGE SCALE GENOMIC DNA]</scope>
    <source>
        <strain evidence="6 7">LMG 21974</strain>
    </source>
</reference>
<comment type="similarity">
    <text evidence="3">Belongs to the glycosyl hydrolase 5 (cellulase A) family.</text>
</comment>
<dbReference type="PANTHER" id="PTHR34142">
    <property type="entry name" value="ENDO-BETA-1,4-GLUCANASE A"/>
    <property type="match status" value="1"/>
</dbReference>
<dbReference type="EMBL" id="FOEV01000003">
    <property type="protein sequence ID" value="SEP94832.1"/>
    <property type="molecule type" value="Genomic_DNA"/>
</dbReference>
<dbReference type="InterPro" id="IPR001547">
    <property type="entry name" value="Glyco_hydro_5"/>
</dbReference>
<protein>
    <submittedName>
        <fullName evidence="6">Endoglucanase</fullName>
    </submittedName>
</protein>
<dbReference type="InterPro" id="IPR018087">
    <property type="entry name" value="Glyco_hydro_5_CS"/>
</dbReference>
<evidence type="ECO:0000256" key="1">
    <source>
        <dbReference type="ARBA" id="ARBA00022801"/>
    </source>
</evidence>
<keyword evidence="1 3" id="KW-0378">Hydrolase</keyword>
<evidence type="ECO:0000259" key="5">
    <source>
        <dbReference type="Pfam" id="PF00150"/>
    </source>
</evidence>
<proteinExistence type="inferred from homology"/>
<keyword evidence="4" id="KW-0732">Signal</keyword>
<evidence type="ECO:0000313" key="7">
    <source>
        <dbReference type="Proteomes" id="UP000183210"/>
    </source>
</evidence>
<sequence length="355" mass="40422">MALISMNRTGRIKRNLKRYAFLAFAPLLMSHTASAADYPAEMIGLNFSGAGFAAQVLPGVNGTNYFFPDDSYFRRWGYRGIRVVRFPITWERLQPKLNGELDTQYADLISQTLDSAKRYKMQVILDLHNYGRYRDQIIGSESVPYEAYQDVMERIAKTWSKHPALLGYDIMNEPHDVEDHWDTAAQYGIDGIRSVDKSRPIVIEGNFWSSSARWPDVNKGLLNLKDPADNLIFSAHVYFDADAGGRYESKDTSQLDPMIGVKRVQPFIDWLKANNKKGHIGEFGAPGDDPRWMKVMDNMLSHLQKECIPATYWAAGPGWGDYSLSIEPRDNKERPQWAILKKYVKHSGCSEIGPK</sequence>
<dbReference type="GO" id="GO:0009251">
    <property type="term" value="P:glucan catabolic process"/>
    <property type="evidence" value="ECO:0007669"/>
    <property type="project" value="TreeGrafter"/>
</dbReference>
<comment type="caution">
    <text evidence="6">The sequence shown here is derived from an EMBL/GenBank/DDBJ whole genome shotgun (WGS) entry which is preliminary data.</text>
</comment>
<evidence type="ECO:0000256" key="2">
    <source>
        <dbReference type="ARBA" id="ARBA00023295"/>
    </source>
</evidence>
<evidence type="ECO:0000256" key="4">
    <source>
        <dbReference type="SAM" id="SignalP"/>
    </source>
</evidence>
<evidence type="ECO:0000313" key="6">
    <source>
        <dbReference type="EMBL" id="SEP94832.1"/>
    </source>
</evidence>